<dbReference type="STRING" id="118168.MC7420_1812"/>
<dbReference type="HOGENOM" id="CLU_3326825_0_0_3"/>
<proteinExistence type="predicted"/>
<dbReference type="AlphaFoldDB" id="B4VN38"/>
<organism evidence="1 2">
    <name type="scientific">Coleofasciculus chthonoplastes PCC 7420</name>
    <dbReference type="NCBI Taxonomy" id="118168"/>
    <lineage>
        <taxon>Bacteria</taxon>
        <taxon>Bacillati</taxon>
        <taxon>Cyanobacteriota</taxon>
        <taxon>Cyanophyceae</taxon>
        <taxon>Coleofasciculales</taxon>
        <taxon>Coleofasciculaceae</taxon>
        <taxon>Coleofasciculus</taxon>
    </lineage>
</organism>
<keyword evidence="2" id="KW-1185">Reference proteome</keyword>
<evidence type="ECO:0000313" key="2">
    <source>
        <dbReference type="Proteomes" id="UP000003835"/>
    </source>
</evidence>
<accession>B4VN38</accession>
<sequence>MSIAIAILNRMQQVDGLKSRYSKGFSFENCHNQFRIAI</sequence>
<evidence type="ECO:0000313" key="1">
    <source>
        <dbReference type="EMBL" id="EDX76809.1"/>
    </source>
</evidence>
<dbReference type="EMBL" id="DS989845">
    <property type="protein sequence ID" value="EDX76809.1"/>
    <property type="molecule type" value="Genomic_DNA"/>
</dbReference>
<reference evidence="1 2" key="1">
    <citation type="submission" date="2008-07" db="EMBL/GenBank/DDBJ databases">
        <authorList>
            <person name="Tandeau de Marsac N."/>
            <person name="Ferriera S."/>
            <person name="Johnson J."/>
            <person name="Kravitz S."/>
            <person name="Beeson K."/>
            <person name="Sutton G."/>
            <person name="Rogers Y.-H."/>
            <person name="Friedman R."/>
            <person name="Frazier M."/>
            <person name="Venter J.C."/>
        </authorList>
    </citation>
    <scope>NUCLEOTIDE SEQUENCE [LARGE SCALE GENOMIC DNA]</scope>
    <source>
        <strain evidence="1 2">PCC 7420</strain>
    </source>
</reference>
<name>B4VN38_9CYAN</name>
<dbReference type="Proteomes" id="UP000003835">
    <property type="component" value="Unassembled WGS sequence"/>
</dbReference>
<protein>
    <submittedName>
        <fullName evidence="1">Uncharacterized protein</fullName>
    </submittedName>
</protein>
<gene>
    <name evidence="1" type="ORF">MC7420_1812</name>
</gene>